<evidence type="ECO:0000256" key="1">
    <source>
        <dbReference type="ARBA" id="ARBA00022801"/>
    </source>
</evidence>
<comment type="caution">
    <text evidence="3">The sequence shown here is derived from an EMBL/GenBank/DDBJ whole genome shotgun (WGS) entry which is preliminary data.</text>
</comment>
<dbReference type="PANTHER" id="PTHR48081">
    <property type="entry name" value="AB HYDROLASE SUPERFAMILY PROTEIN C4A8.06C"/>
    <property type="match status" value="1"/>
</dbReference>
<name>A0A8K0UWY1_9AGAR</name>
<evidence type="ECO:0000259" key="2">
    <source>
        <dbReference type="Pfam" id="PF07859"/>
    </source>
</evidence>
<dbReference type="Gene3D" id="3.40.50.1820">
    <property type="entry name" value="alpha/beta hydrolase"/>
    <property type="match status" value="1"/>
</dbReference>
<dbReference type="GO" id="GO:0016787">
    <property type="term" value="F:hydrolase activity"/>
    <property type="evidence" value="ECO:0007669"/>
    <property type="project" value="UniProtKB-KW"/>
</dbReference>
<accession>A0A8K0UWY1</accession>
<dbReference type="InterPro" id="IPR050300">
    <property type="entry name" value="GDXG_lipolytic_enzyme"/>
</dbReference>
<dbReference type="InterPro" id="IPR013094">
    <property type="entry name" value="AB_hydrolase_3"/>
</dbReference>
<sequence>MLPNSTVRQLQFVIPSTGTAYAQYQNSLPSKPPVVSESIGHGAWLHWIGPKENKKVMYYLHGGGFVMPASDGHFKMADWWRTEAKKRYNIDFSVAFLEYSLMNFEPWPAQLVQAAAGLTHLLEQGYDPSNITVVGDSAGGHATVFLLAHLLHPHPDAEPITLEKPLAGAVSMSAWLSYSMDTTSFKRWGPKDVVAPLSGLKTWSKLFIDTRKRTDDPYYFEPAHAPATWWEGLDKVSKNVLLTAGDAEGMFDDIINTAKRMEEGAGKGDVKVASYVQEGVNHNEALVDFACGDLPGSTNFRVLGWIKEVYA</sequence>
<dbReference type="EMBL" id="JAEVFJ010000003">
    <property type="protein sequence ID" value="KAH8106323.1"/>
    <property type="molecule type" value="Genomic_DNA"/>
</dbReference>
<dbReference type="PANTHER" id="PTHR48081:SF31">
    <property type="entry name" value="STERYL ACETYL HYDROLASE MUG81-RELATED"/>
    <property type="match status" value="1"/>
</dbReference>
<gene>
    <name evidence="3" type="ORF">BXZ70DRAFT_432816</name>
</gene>
<evidence type="ECO:0000313" key="3">
    <source>
        <dbReference type="EMBL" id="KAH8106323.1"/>
    </source>
</evidence>
<dbReference type="Pfam" id="PF07859">
    <property type="entry name" value="Abhydrolase_3"/>
    <property type="match status" value="1"/>
</dbReference>
<dbReference type="AlphaFoldDB" id="A0A8K0UWY1"/>
<keyword evidence="4" id="KW-1185">Reference proteome</keyword>
<dbReference type="OrthoDB" id="2152029at2759"/>
<protein>
    <submittedName>
        <fullName evidence="3">Alpha/Beta hydrolase protein</fullName>
    </submittedName>
</protein>
<dbReference type="Proteomes" id="UP000813824">
    <property type="component" value="Unassembled WGS sequence"/>
</dbReference>
<dbReference type="SUPFAM" id="SSF53474">
    <property type="entry name" value="alpha/beta-Hydrolases"/>
    <property type="match status" value="1"/>
</dbReference>
<keyword evidence="1 3" id="KW-0378">Hydrolase</keyword>
<evidence type="ECO:0000313" key="4">
    <source>
        <dbReference type="Proteomes" id="UP000813824"/>
    </source>
</evidence>
<dbReference type="InterPro" id="IPR029058">
    <property type="entry name" value="AB_hydrolase_fold"/>
</dbReference>
<organism evidence="3 4">
    <name type="scientific">Cristinia sonorae</name>
    <dbReference type="NCBI Taxonomy" id="1940300"/>
    <lineage>
        <taxon>Eukaryota</taxon>
        <taxon>Fungi</taxon>
        <taxon>Dikarya</taxon>
        <taxon>Basidiomycota</taxon>
        <taxon>Agaricomycotina</taxon>
        <taxon>Agaricomycetes</taxon>
        <taxon>Agaricomycetidae</taxon>
        <taxon>Agaricales</taxon>
        <taxon>Pleurotineae</taxon>
        <taxon>Stephanosporaceae</taxon>
        <taxon>Cristinia</taxon>
    </lineage>
</organism>
<proteinExistence type="predicted"/>
<reference evidence="3" key="1">
    <citation type="journal article" date="2021" name="New Phytol.">
        <title>Evolutionary innovations through gain and loss of genes in the ectomycorrhizal Boletales.</title>
        <authorList>
            <person name="Wu G."/>
            <person name="Miyauchi S."/>
            <person name="Morin E."/>
            <person name="Kuo A."/>
            <person name="Drula E."/>
            <person name="Varga T."/>
            <person name="Kohler A."/>
            <person name="Feng B."/>
            <person name="Cao Y."/>
            <person name="Lipzen A."/>
            <person name="Daum C."/>
            <person name="Hundley H."/>
            <person name="Pangilinan J."/>
            <person name="Johnson J."/>
            <person name="Barry K."/>
            <person name="LaButti K."/>
            <person name="Ng V."/>
            <person name="Ahrendt S."/>
            <person name="Min B."/>
            <person name="Choi I.G."/>
            <person name="Park H."/>
            <person name="Plett J.M."/>
            <person name="Magnuson J."/>
            <person name="Spatafora J.W."/>
            <person name="Nagy L.G."/>
            <person name="Henrissat B."/>
            <person name="Grigoriev I.V."/>
            <person name="Yang Z.L."/>
            <person name="Xu J."/>
            <person name="Martin F.M."/>
        </authorList>
    </citation>
    <scope>NUCLEOTIDE SEQUENCE</scope>
    <source>
        <strain evidence="3">KKN 215</strain>
    </source>
</reference>
<feature type="domain" description="Alpha/beta hydrolase fold-3" evidence="2">
    <location>
        <begin position="58"/>
        <end position="283"/>
    </location>
</feature>